<reference evidence="2" key="1">
    <citation type="submission" date="2022-06" db="EMBL/GenBank/DDBJ databases">
        <title>Aeoliella straminimaris, a novel planctomycete from sediments.</title>
        <authorList>
            <person name="Vitorino I.R."/>
            <person name="Lage O.M."/>
        </authorList>
    </citation>
    <scope>NUCLEOTIDE SEQUENCE</scope>
    <source>
        <strain evidence="2">ICT_H6.2</strain>
    </source>
</reference>
<feature type="chain" id="PRO_5040949678" evidence="1">
    <location>
        <begin position="22"/>
        <end position="171"/>
    </location>
</feature>
<dbReference type="AlphaFoldDB" id="A0A9X2FC09"/>
<organism evidence="2 3">
    <name type="scientific">Aeoliella straminimaris</name>
    <dbReference type="NCBI Taxonomy" id="2954799"/>
    <lineage>
        <taxon>Bacteria</taxon>
        <taxon>Pseudomonadati</taxon>
        <taxon>Planctomycetota</taxon>
        <taxon>Planctomycetia</taxon>
        <taxon>Pirellulales</taxon>
        <taxon>Lacipirellulaceae</taxon>
        <taxon>Aeoliella</taxon>
    </lineage>
</organism>
<proteinExistence type="predicted"/>
<evidence type="ECO:0000313" key="2">
    <source>
        <dbReference type="EMBL" id="MCO6043206.1"/>
    </source>
</evidence>
<dbReference type="EMBL" id="JAMXLR010000020">
    <property type="protein sequence ID" value="MCO6043206.1"/>
    <property type="molecule type" value="Genomic_DNA"/>
</dbReference>
<sequence length="171" mass="17612">MYRPSIIVLLACLAASGCSTSSSVPDVGGASGVVTWSGNQAGQPGVDRGTVFHWGSLFVIWTDAPTGGGGSTSSNMQGGSCTGQLIGANGEVLKFTCKTSDGKSGTATIAGQSYDLQKGSLFLAVADDDGWQVKQLNRDLQEVPLNKQGLRKLAESDEEIQEFFGSAASGE</sequence>
<evidence type="ECO:0000313" key="3">
    <source>
        <dbReference type="Proteomes" id="UP001155241"/>
    </source>
</evidence>
<gene>
    <name evidence="2" type="ORF">NG895_04750</name>
</gene>
<name>A0A9X2FC09_9BACT</name>
<dbReference type="Proteomes" id="UP001155241">
    <property type="component" value="Unassembled WGS sequence"/>
</dbReference>
<comment type="caution">
    <text evidence="2">The sequence shown here is derived from an EMBL/GenBank/DDBJ whole genome shotgun (WGS) entry which is preliminary data.</text>
</comment>
<accession>A0A9X2FC09</accession>
<keyword evidence="3" id="KW-1185">Reference proteome</keyword>
<evidence type="ECO:0000256" key="1">
    <source>
        <dbReference type="SAM" id="SignalP"/>
    </source>
</evidence>
<dbReference type="PROSITE" id="PS51257">
    <property type="entry name" value="PROKAR_LIPOPROTEIN"/>
    <property type="match status" value="1"/>
</dbReference>
<dbReference type="RefSeq" id="WP_252851305.1">
    <property type="nucleotide sequence ID" value="NZ_JAMXLR010000020.1"/>
</dbReference>
<feature type="signal peptide" evidence="1">
    <location>
        <begin position="1"/>
        <end position="21"/>
    </location>
</feature>
<keyword evidence="1" id="KW-0732">Signal</keyword>
<protein>
    <submittedName>
        <fullName evidence="2">Uncharacterized protein</fullName>
    </submittedName>
</protein>